<evidence type="ECO:0000256" key="2">
    <source>
        <dbReference type="PROSITE-ProRule" id="PRU00335"/>
    </source>
</evidence>
<dbReference type="InterPro" id="IPR009057">
    <property type="entry name" value="Homeodomain-like_sf"/>
</dbReference>
<dbReference type="GO" id="GO:0003700">
    <property type="term" value="F:DNA-binding transcription factor activity"/>
    <property type="evidence" value="ECO:0007669"/>
    <property type="project" value="TreeGrafter"/>
</dbReference>
<evidence type="ECO:0000256" key="1">
    <source>
        <dbReference type="ARBA" id="ARBA00023125"/>
    </source>
</evidence>
<proteinExistence type="predicted"/>
<dbReference type="EMBL" id="JAGZGG010000007">
    <property type="protein sequence ID" value="MBS5331811.1"/>
    <property type="molecule type" value="Genomic_DNA"/>
</dbReference>
<feature type="DNA-binding region" description="H-T-H motif" evidence="2">
    <location>
        <begin position="31"/>
        <end position="50"/>
    </location>
</feature>
<reference evidence="4" key="1">
    <citation type="submission" date="2021-02" db="EMBL/GenBank/DDBJ databases">
        <title>Infant gut strain persistence is associated with maternal origin, phylogeny, and functional potential including surface adhesion and iron acquisition.</title>
        <authorList>
            <person name="Lou Y.C."/>
        </authorList>
    </citation>
    <scope>NUCLEOTIDE SEQUENCE</scope>
    <source>
        <strain evidence="4">L3_101_000M1_dasL3_101_000M1_concoct_87</strain>
    </source>
</reference>
<evidence type="ECO:0000313" key="4">
    <source>
        <dbReference type="EMBL" id="MBS5331811.1"/>
    </source>
</evidence>
<feature type="domain" description="HTH tetR-type" evidence="3">
    <location>
        <begin position="7"/>
        <end position="68"/>
    </location>
</feature>
<sequence length="195" mass="21275">MQNDQQAARKAAVYEAALQLIGQGVSPAALKIQQLADAAGIGKGTVYEYFSSKEEILQGLAEYCFARENERVRAMFADCTTLAGLEERITGYLQDIAASRMGSYKMIAETLGMPRRTGAMPACMAELKEIVSELLARLQAAGEIAPELGMEYCYMSLLSAVVGGLMGLCYAADHDRTVEDLMDNLRLMIRRTLGK</sequence>
<dbReference type="PROSITE" id="PS50977">
    <property type="entry name" value="HTH_TETR_2"/>
    <property type="match status" value="1"/>
</dbReference>
<dbReference type="GO" id="GO:0000976">
    <property type="term" value="F:transcription cis-regulatory region binding"/>
    <property type="evidence" value="ECO:0007669"/>
    <property type="project" value="TreeGrafter"/>
</dbReference>
<organism evidence="4 5">
    <name type="scientific">Subdoligranulum variabile</name>
    <dbReference type="NCBI Taxonomy" id="214851"/>
    <lineage>
        <taxon>Bacteria</taxon>
        <taxon>Bacillati</taxon>
        <taxon>Bacillota</taxon>
        <taxon>Clostridia</taxon>
        <taxon>Eubacteriales</taxon>
        <taxon>Oscillospiraceae</taxon>
        <taxon>Subdoligranulum</taxon>
    </lineage>
</organism>
<gene>
    <name evidence="4" type="ORF">KHY36_04685</name>
</gene>
<dbReference type="PANTHER" id="PTHR30055">
    <property type="entry name" value="HTH-TYPE TRANSCRIPTIONAL REGULATOR RUTR"/>
    <property type="match status" value="1"/>
</dbReference>
<dbReference type="AlphaFoldDB" id="A0A943D8W7"/>
<dbReference type="InterPro" id="IPR050109">
    <property type="entry name" value="HTH-type_TetR-like_transc_reg"/>
</dbReference>
<dbReference type="InterPro" id="IPR001647">
    <property type="entry name" value="HTH_TetR"/>
</dbReference>
<dbReference type="Pfam" id="PF00440">
    <property type="entry name" value="TetR_N"/>
    <property type="match status" value="1"/>
</dbReference>
<dbReference type="Proteomes" id="UP000759273">
    <property type="component" value="Unassembled WGS sequence"/>
</dbReference>
<dbReference type="InterPro" id="IPR036271">
    <property type="entry name" value="Tet_transcr_reg_TetR-rel_C_sf"/>
</dbReference>
<comment type="caution">
    <text evidence="4">The sequence shown here is derived from an EMBL/GenBank/DDBJ whole genome shotgun (WGS) entry which is preliminary data.</text>
</comment>
<accession>A0A943D8W7</accession>
<name>A0A943D8W7_9FIRM</name>
<dbReference type="SUPFAM" id="SSF46689">
    <property type="entry name" value="Homeodomain-like"/>
    <property type="match status" value="1"/>
</dbReference>
<keyword evidence="1 2" id="KW-0238">DNA-binding</keyword>
<dbReference type="Gene3D" id="1.10.357.10">
    <property type="entry name" value="Tetracycline Repressor, domain 2"/>
    <property type="match status" value="1"/>
</dbReference>
<dbReference type="SUPFAM" id="SSF48498">
    <property type="entry name" value="Tetracyclin repressor-like, C-terminal domain"/>
    <property type="match status" value="1"/>
</dbReference>
<protein>
    <submittedName>
        <fullName evidence="4">TetR/AcrR family transcriptional regulator</fullName>
    </submittedName>
</protein>
<evidence type="ECO:0000259" key="3">
    <source>
        <dbReference type="PROSITE" id="PS50977"/>
    </source>
</evidence>
<evidence type="ECO:0000313" key="5">
    <source>
        <dbReference type="Proteomes" id="UP000759273"/>
    </source>
</evidence>
<dbReference type="PANTHER" id="PTHR30055:SF226">
    <property type="entry name" value="HTH-TYPE TRANSCRIPTIONAL REGULATOR PKSA"/>
    <property type="match status" value="1"/>
</dbReference>